<proteinExistence type="predicted"/>
<dbReference type="EMBL" id="JBHSBV010000001">
    <property type="protein sequence ID" value="MFC4200133.1"/>
    <property type="molecule type" value="Genomic_DNA"/>
</dbReference>
<name>A0ABV8NWB8_9BURK</name>
<gene>
    <name evidence="2" type="ORF">ACFOY1_04120</name>
</gene>
<evidence type="ECO:0000313" key="3">
    <source>
        <dbReference type="Proteomes" id="UP001595848"/>
    </source>
</evidence>
<dbReference type="Proteomes" id="UP001595848">
    <property type="component" value="Unassembled WGS sequence"/>
</dbReference>
<keyword evidence="3" id="KW-1185">Reference proteome</keyword>
<accession>A0ABV8NWB8</accession>
<dbReference type="Pfam" id="PF06041">
    <property type="entry name" value="DUF924"/>
    <property type="match status" value="1"/>
</dbReference>
<organism evidence="2 3">
    <name type="scientific">Candidimonas humi</name>
    <dbReference type="NCBI Taxonomy" id="683355"/>
    <lineage>
        <taxon>Bacteria</taxon>
        <taxon>Pseudomonadati</taxon>
        <taxon>Pseudomonadota</taxon>
        <taxon>Betaproteobacteria</taxon>
        <taxon>Burkholderiales</taxon>
        <taxon>Alcaligenaceae</taxon>
        <taxon>Candidimonas</taxon>
    </lineage>
</organism>
<dbReference type="InterPro" id="IPR010323">
    <property type="entry name" value="DUF924"/>
</dbReference>
<feature type="region of interest" description="Disordered" evidence="1">
    <location>
        <begin position="181"/>
        <end position="203"/>
    </location>
</feature>
<dbReference type="RefSeq" id="WP_217965107.1">
    <property type="nucleotide sequence ID" value="NZ_JAHTBN010000005.1"/>
</dbReference>
<sequence>MTRSNPAVSITDPPASNPAGQAGSAHPEADAFLEFWRRAGAAAWFTKNPDFDAALRERFMDSHWSVARREREAWLDSAYGGLALVMLLDQFPRNAFRGTAHMYATDPLARRYARASIAAGAVAAVDEVLRPFLFLPFMHSESMHDQHYSLELYRAYCPQNLEFALEHCDIIERFGRFPHRNPELGRSTTPAEQRYLESGGFSG</sequence>
<feature type="region of interest" description="Disordered" evidence="1">
    <location>
        <begin position="1"/>
        <end position="25"/>
    </location>
</feature>
<protein>
    <submittedName>
        <fullName evidence="2">DUF924 family protein</fullName>
    </submittedName>
</protein>
<evidence type="ECO:0000313" key="2">
    <source>
        <dbReference type="EMBL" id="MFC4200133.1"/>
    </source>
</evidence>
<evidence type="ECO:0000256" key="1">
    <source>
        <dbReference type="SAM" id="MobiDB-lite"/>
    </source>
</evidence>
<comment type="caution">
    <text evidence="2">The sequence shown here is derived from an EMBL/GenBank/DDBJ whole genome shotgun (WGS) entry which is preliminary data.</text>
</comment>
<reference evidence="3" key="1">
    <citation type="journal article" date="2019" name="Int. J. Syst. Evol. Microbiol.">
        <title>The Global Catalogue of Microorganisms (GCM) 10K type strain sequencing project: providing services to taxonomists for standard genome sequencing and annotation.</title>
        <authorList>
            <consortium name="The Broad Institute Genomics Platform"/>
            <consortium name="The Broad Institute Genome Sequencing Center for Infectious Disease"/>
            <person name="Wu L."/>
            <person name="Ma J."/>
        </authorList>
    </citation>
    <scope>NUCLEOTIDE SEQUENCE [LARGE SCALE GENOMIC DNA]</scope>
    <source>
        <strain evidence="3">LMG 24813</strain>
    </source>
</reference>